<evidence type="ECO:0000256" key="1">
    <source>
        <dbReference type="SAM" id="MobiDB-lite"/>
    </source>
</evidence>
<gene>
    <name evidence="2" type="ORF">KGM_216014B</name>
</gene>
<accession>A0A212EVJ0</accession>
<reference evidence="2 3" key="1">
    <citation type="journal article" date="2011" name="Cell">
        <title>The monarch butterfly genome yields insights into long-distance migration.</title>
        <authorList>
            <person name="Zhan S."/>
            <person name="Merlin C."/>
            <person name="Boore J.L."/>
            <person name="Reppert S.M."/>
        </authorList>
    </citation>
    <scope>NUCLEOTIDE SEQUENCE [LARGE SCALE GENOMIC DNA]</scope>
    <source>
        <strain evidence="2">F-2</strain>
    </source>
</reference>
<keyword evidence="3" id="KW-1185">Reference proteome</keyword>
<dbReference type="AlphaFoldDB" id="A0A212EVJ0"/>
<name>A0A212EVJ0_DANPL</name>
<proteinExistence type="predicted"/>
<dbReference type="KEGG" id="dpl:KGM_216014B"/>
<feature type="non-terminal residue" evidence="2">
    <location>
        <position position="1"/>
    </location>
</feature>
<organism evidence="2 3">
    <name type="scientific">Danaus plexippus plexippus</name>
    <dbReference type="NCBI Taxonomy" id="278856"/>
    <lineage>
        <taxon>Eukaryota</taxon>
        <taxon>Metazoa</taxon>
        <taxon>Ecdysozoa</taxon>
        <taxon>Arthropoda</taxon>
        <taxon>Hexapoda</taxon>
        <taxon>Insecta</taxon>
        <taxon>Pterygota</taxon>
        <taxon>Neoptera</taxon>
        <taxon>Endopterygota</taxon>
        <taxon>Lepidoptera</taxon>
        <taxon>Glossata</taxon>
        <taxon>Ditrysia</taxon>
        <taxon>Papilionoidea</taxon>
        <taxon>Nymphalidae</taxon>
        <taxon>Danainae</taxon>
        <taxon>Danaini</taxon>
        <taxon>Danaina</taxon>
        <taxon>Danaus</taxon>
        <taxon>Danaus</taxon>
    </lineage>
</organism>
<feature type="region of interest" description="Disordered" evidence="1">
    <location>
        <begin position="1"/>
        <end position="25"/>
    </location>
</feature>
<comment type="caution">
    <text evidence="2">The sequence shown here is derived from an EMBL/GenBank/DDBJ whole genome shotgun (WGS) entry which is preliminary data.</text>
</comment>
<dbReference type="EMBL" id="AGBW02012175">
    <property type="protein sequence ID" value="OWR45515.1"/>
    <property type="molecule type" value="Genomic_DNA"/>
</dbReference>
<protein>
    <submittedName>
        <fullName evidence="2">Uncharacterized protein</fullName>
    </submittedName>
</protein>
<sequence length="102" mass="10812">LPHLQKQETVSSMSSGSTMVGGGVGEGGTVRYLTWSTWRAARAPLRRRMPTGQRRGLGSSPALMARTARDCARGCAPRATDHWRARWSAAADAASAPAPPPL</sequence>
<feature type="compositionally biased region" description="Low complexity" evidence="1">
    <location>
        <begin position="8"/>
        <end position="18"/>
    </location>
</feature>
<dbReference type="InParanoid" id="A0A212EVJ0"/>
<dbReference type="Proteomes" id="UP000007151">
    <property type="component" value="Unassembled WGS sequence"/>
</dbReference>
<evidence type="ECO:0000313" key="2">
    <source>
        <dbReference type="EMBL" id="OWR45515.1"/>
    </source>
</evidence>
<evidence type="ECO:0000313" key="3">
    <source>
        <dbReference type="Proteomes" id="UP000007151"/>
    </source>
</evidence>